<dbReference type="InterPro" id="IPR011662">
    <property type="entry name" value="Secretin/TonB_short_N"/>
</dbReference>
<evidence type="ECO:0000259" key="8">
    <source>
        <dbReference type="SMART" id="SM00965"/>
    </source>
</evidence>
<keyword evidence="2 7" id="KW-0813">Transport</keyword>
<dbReference type="SMART" id="SM00965">
    <property type="entry name" value="STN"/>
    <property type="match status" value="1"/>
</dbReference>
<dbReference type="Pfam" id="PF13715">
    <property type="entry name" value="CarbopepD_reg_2"/>
    <property type="match status" value="1"/>
</dbReference>
<dbReference type="Pfam" id="PF07715">
    <property type="entry name" value="Plug"/>
    <property type="match status" value="1"/>
</dbReference>
<keyword evidence="6 7" id="KW-0998">Cell outer membrane</keyword>
<keyword evidence="5 7" id="KW-0472">Membrane</keyword>
<keyword evidence="4 7" id="KW-0812">Transmembrane</keyword>
<dbReference type="AlphaFoldDB" id="A0A926JQD3"/>
<evidence type="ECO:0000256" key="6">
    <source>
        <dbReference type="ARBA" id="ARBA00023237"/>
    </source>
</evidence>
<dbReference type="InterPro" id="IPR012910">
    <property type="entry name" value="Plug_dom"/>
</dbReference>
<dbReference type="InterPro" id="IPR036942">
    <property type="entry name" value="Beta-barrel_TonB_sf"/>
</dbReference>
<evidence type="ECO:0000256" key="2">
    <source>
        <dbReference type="ARBA" id="ARBA00022448"/>
    </source>
</evidence>
<accession>A0A926JQD3</accession>
<dbReference type="GO" id="GO:0009279">
    <property type="term" value="C:cell outer membrane"/>
    <property type="evidence" value="ECO:0007669"/>
    <property type="project" value="UniProtKB-SubCell"/>
</dbReference>
<evidence type="ECO:0000313" key="10">
    <source>
        <dbReference type="Proteomes" id="UP000653730"/>
    </source>
</evidence>
<sequence>MKEATLQKVLDEVERTTDFRFHYKETAVDLSRKVTIRVRRKGIETILDTLFKDTGVFYEIADKNIILTPRIKAPKEQDAPPAPKSTGDSQQYFVVSGTVTDTNGEPLAGANIIVKSTRRGTLADIDGSFSIKVSPKDVLIFSYLGYKTVEIPLLNREPVEVQMEEDVMTLKGAEVNAGYYTVKERERTGNIAKVTSEEIELQPIVSPIEALQGRMAGVEIQQQSGVPGNAPIIRIRGRNSLRDEGNYPLYIIDGVPINSAPIDTENLFLNDWDPLSTLNLSNIESIEVLKDADATAIYGSRGANGVVLITTKKGAGYNRKTEVQARWYNGFAQVGRKMKILNTEQYISMRKAAYANAGLEPNQEDAWDLLLWDTNRYTDWPEKLLGGSSSVTDINLAASGGNATTSFRLGGSYHKQGTIFPLDNNYHKVTAAVNLNHTSENKKLRIDLSVNYGVDKSEASGVRDLVRRAYQLPPNAPRLYNEDGSLHWEEWGYSRVDDNPLAEQNSITVGQVNNLVANLGLSYELFSGLNFKTNMGYTYTVRESKGKIPNTTAAPWEREDIEHVATQNYQKRLSWIIEPQLNYHSTIGKGAIDALVGTTFQKNESDGFGVWGEGFVSEILLGYIPAAELYRSFGDGRNIHYKYSALYGRLGYNWQQKYFINFTGRRDGSSRFGPNNRFANFWAVGAAWIFSEEPFVKKNLPFLSFGKFRGSYGVTGSDQIGDYQYLDAYEATPGPNGLYPTQLFNPDFAWEENKKLEAAMEVGFLQDRINLGVSWYRNRSSNQLVGYPLAAITGFTSVQANLPATVENTGWELELSTLNIKSKNFKWQTFFNISFPKNKLVNFPNIDQTSYANRYRVGHPLNILLRYQYNGIDPETGLYQVLDVNEDGSYDYQDRVVIKDIGRQYYGGITNNFSYKGVRLSFLWDFAKQTAVKPFIFSQPPGNPYNRPLEDYKAWKSGDLYIENSPATKTAYTLALLSERGIVDASFLRLKTVSFGYDLPSEVLNTIGIKKLRIFCAAQNLFTITSYSGLNLELISGGSSLPALQTVTAGLQLQL</sequence>
<name>A0A926JQD3_9FLAO</name>
<proteinExistence type="inferred from homology"/>
<dbReference type="NCBIfam" id="TIGR04056">
    <property type="entry name" value="OMP_RagA_SusC"/>
    <property type="match status" value="1"/>
</dbReference>
<evidence type="ECO:0000256" key="3">
    <source>
        <dbReference type="ARBA" id="ARBA00022452"/>
    </source>
</evidence>
<keyword evidence="10" id="KW-1185">Reference proteome</keyword>
<dbReference type="InterPro" id="IPR039426">
    <property type="entry name" value="TonB-dep_rcpt-like"/>
</dbReference>
<dbReference type="SUPFAM" id="SSF49464">
    <property type="entry name" value="Carboxypeptidase regulatory domain-like"/>
    <property type="match status" value="1"/>
</dbReference>
<protein>
    <submittedName>
        <fullName evidence="9">SusC/RagA family TonB-linked outer membrane protein</fullName>
    </submittedName>
</protein>
<comment type="subcellular location">
    <subcellularLocation>
        <location evidence="1 7">Cell outer membrane</location>
        <topology evidence="1 7">Multi-pass membrane protein</topology>
    </subcellularLocation>
</comment>
<dbReference type="InterPro" id="IPR037066">
    <property type="entry name" value="Plug_dom_sf"/>
</dbReference>
<dbReference type="Gene3D" id="2.170.130.10">
    <property type="entry name" value="TonB-dependent receptor, plug domain"/>
    <property type="match status" value="1"/>
</dbReference>
<dbReference type="PROSITE" id="PS52016">
    <property type="entry name" value="TONB_DEPENDENT_REC_3"/>
    <property type="match status" value="1"/>
</dbReference>
<keyword evidence="3 7" id="KW-1134">Transmembrane beta strand</keyword>
<dbReference type="InterPro" id="IPR023996">
    <property type="entry name" value="TonB-dep_OMP_SusC/RagA"/>
</dbReference>
<evidence type="ECO:0000313" key="9">
    <source>
        <dbReference type="EMBL" id="MBC9795372.1"/>
    </source>
</evidence>
<reference evidence="9 10" key="1">
    <citation type="submission" date="2020-09" db="EMBL/GenBank/DDBJ databases">
        <title>Sinomicrobium weinanense sp. nov., a halophilic bacteria isolated from saline-alkali soil.</title>
        <authorList>
            <person name="Wu P."/>
            <person name="Ren H."/>
            <person name="Mei Y."/>
            <person name="Liang Y."/>
            <person name="Chen Z."/>
        </authorList>
    </citation>
    <scope>NUCLEOTIDE SEQUENCE [LARGE SCALE GENOMIC DNA]</scope>
    <source>
        <strain evidence="9 10">FJxs</strain>
    </source>
</reference>
<dbReference type="SUPFAM" id="SSF56935">
    <property type="entry name" value="Porins"/>
    <property type="match status" value="1"/>
</dbReference>
<dbReference type="InterPro" id="IPR008969">
    <property type="entry name" value="CarboxyPept-like_regulatory"/>
</dbReference>
<comment type="similarity">
    <text evidence="7">Belongs to the TonB-dependent receptor family.</text>
</comment>
<dbReference type="Gene3D" id="3.55.50.30">
    <property type="match status" value="1"/>
</dbReference>
<dbReference type="NCBIfam" id="TIGR04057">
    <property type="entry name" value="SusC_RagA_signa"/>
    <property type="match status" value="1"/>
</dbReference>
<gene>
    <name evidence="9" type="ORF">IBL28_05310</name>
</gene>
<evidence type="ECO:0000256" key="7">
    <source>
        <dbReference type="PROSITE-ProRule" id="PRU01360"/>
    </source>
</evidence>
<evidence type="ECO:0000256" key="1">
    <source>
        <dbReference type="ARBA" id="ARBA00004571"/>
    </source>
</evidence>
<dbReference type="Gene3D" id="2.40.170.20">
    <property type="entry name" value="TonB-dependent receptor, beta-barrel domain"/>
    <property type="match status" value="1"/>
</dbReference>
<dbReference type="Gene3D" id="2.60.40.1120">
    <property type="entry name" value="Carboxypeptidase-like, regulatory domain"/>
    <property type="match status" value="1"/>
</dbReference>
<evidence type="ECO:0000256" key="5">
    <source>
        <dbReference type="ARBA" id="ARBA00023136"/>
    </source>
</evidence>
<feature type="domain" description="Secretin/TonB short N-terminal" evidence="8">
    <location>
        <begin position="19"/>
        <end position="70"/>
    </location>
</feature>
<organism evidence="9 10">
    <name type="scientific">Sinomicrobium weinanense</name>
    <dbReference type="NCBI Taxonomy" id="2842200"/>
    <lineage>
        <taxon>Bacteria</taxon>
        <taxon>Pseudomonadati</taxon>
        <taxon>Bacteroidota</taxon>
        <taxon>Flavobacteriia</taxon>
        <taxon>Flavobacteriales</taxon>
        <taxon>Flavobacteriaceae</taxon>
        <taxon>Sinomicrobium</taxon>
    </lineage>
</organism>
<dbReference type="InterPro" id="IPR023997">
    <property type="entry name" value="TonB-dep_OMP_SusC/RagA_CS"/>
</dbReference>
<evidence type="ECO:0000256" key="4">
    <source>
        <dbReference type="ARBA" id="ARBA00022692"/>
    </source>
</evidence>
<comment type="caution">
    <text evidence="9">The sequence shown here is derived from an EMBL/GenBank/DDBJ whole genome shotgun (WGS) entry which is preliminary data.</text>
</comment>
<dbReference type="Proteomes" id="UP000653730">
    <property type="component" value="Unassembled WGS sequence"/>
</dbReference>
<dbReference type="EMBL" id="JACVDC010000009">
    <property type="protein sequence ID" value="MBC9795372.1"/>
    <property type="molecule type" value="Genomic_DNA"/>
</dbReference>